<dbReference type="AlphaFoldDB" id="A0A1H7XTK5"/>
<dbReference type="STRING" id="1036779.SAMN04515666_110168"/>
<evidence type="ECO:0000313" key="3">
    <source>
        <dbReference type="EMBL" id="SEM37110.1"/>
    </source>
</evidence>
<sequence length="356" mass="39303">MSSSLSPARLQAAVDFAQAHDSPWPHSMFYPDGAYVGNREWDETGPWTEIVGPVEPRGGPAGVVLKGGRVVAEWGDVERADMTFSIAKSYLSVLAGLAVADGLIADIDEPVGKSVDGPYFSSPHNAKITWRHLLNMNSEWQGEIFGKSDQVDHFRQIGIGADNSRKGQRRELREPGSLYEYNDVRVNALGYALLRRFRKPLPDVLRERIMDKVGASQGWRWEGYETSWVEIDGQRMQSVPGGGHWGGGLFISARDHARFGQLIAQNGVWDGRELIPPAWLAQSVVPSPTLPNYGFLWWLNRGPAANPKLPASGFSAQGAGNNLIWIDPEHELVAVLRWIDKAAIDGFLERLVAAVE</sequence>
<dbReference type="InterPro" id="IPR001466">
    <property type="entry name" value="Beta-lactam-related"/>
</dbReference>
<dbReference type="InterPro" id="IPR050789">
    <property type="entry name" value="Diverse_Enzym_Activities"/>
</dbReference>
<organism evidence="3 4">
    <name type="scientific">Bosea lupini</name>
    <dbReference type="NCBI Taxonomy" id="1036779"/>
    <lineage>
        <taxon>Bacteria</taxon>
        <taxon>Pseudomonadati</taxon>
        <taxon>Pseudomonadota</taxon>
        <taxon>Alphaproteobacteria</taxon>
        <taxon>Hyphomicrobiales</taxon>
        <taxon>Boseaceae</taxon>
        <taxon>Bosea</taxon>
    </lineage>
</organism>
<dbReference type="InterPro" id="IPR012338">
    <property type="entry name" value="Beta-lactam/transpept-like"/>
</dbReference>
<reference evidence="4" key="1">
    <citation type="submission" date="2016-10" db="EMBL/GenBank/DDBJ databases">
        <authorList>
            <person name="Varghese N."/>
            <person name="Submissions S."/>
        </authorList>
    </citation>
    <scope>NUCLEOTIDE SEQUENCE [LARGE SCALE GENOMIC DNA]</scope>
    <source>
        <strain evidence="4">LMG 26383,CCUG 61248,R- 45681</strain>
    </source>
</reference>
<evidence type="ECO:0000256" key="1">
    <source>
        <dbReference type="ARBA" id="ARBA00022801"/>
    </source>
</evidence>
<name>A0A1H7XTK5_9HYPH</name>
<dbReference type="EMBL" id="FOAN01000010">
    <property type="protein sequence ID" value="SEM37110.1"/>
    <property type="molecule type" value="Genomic_DNA"/>
</dbReference>
<dbReference type="RefSeq" id="WP_244543999.1">
    <property type="nucleotide sequence ID" value="NZ_FOAN01000010.1"/>
</dbReference>
<dbReference type="SUPFAM" id="SSF56601">
    <property type="entry name" value="beta-lactamase/transpeptidase-like"/>
    <property type="match status" value="1"/>
</dbReference>
<dbReference type="PANTHER" id="PTHR43283:SF11">
    <property type="entry name" value="BETA-LACTAMASE-RELATED DOMAIN-CONTAINING PROTEIN"/>
    <property type="match status" value="1"/>
</dbReference>
<dbReference type="GO" id="GO:0016787">
    <property type="term" value="F:hydrolase activity"/>
    <property type="evidence" value="ECO:0007669"/>
    <property type="project" value="UniProtKB-KW"/>
</dbReference>
<proteinExistence type="predicted"/>
<gene>
    <name evidence="3" type="ORF">SAMN04515666_110168</name>
</gene>
<evidence type="ECO:0000259" key="2">
    <source>
        <dbReference type="Pfam" id="PF00144"/>
    </source>
</evidence>
<keyword evidence="4" id="KW-1185">Reference proteome</keyword>
<protein>
    <submittedName>
        <fullName evidence="3">CubicO group peptidase, beta-lactamase class C family</fullName>
    </submittedName>
</protein>
<feature type="domain" description="Beta-lactamase-related" evidence="2">
    <location>
        <begin position="82"/>
        <end position="336"/>
    </location>
</feature>
<keyword evidence="1" id="KW-0378">Hydrolase</keyword>
<dbReference type="Proteomes" id="UP000199664">
    <property type="component" value="Unassembled WGS sequence"/>
</dbReference>
<evidence type="ECO:0000313" key="4">
    <source>
        <dbReference type="Proteomes" id="UP000199664"/>
    </source>
</evidence>
<dbReference type="Pfam" id="PF00144">
    <property type="entry name" value="Beta-lactamase"/>
    <property type="match status" value="1"/>
</dbReference>
<accession>A0A1H7XTK5</accession>
<dbReference type="PANTHER" id="PTHR43283">
    <property type="entry name" value="BETA-LACTAMASE-RELATED"/>
    <property type="match status" value="1"/>
</dbReference>
<dbReference type="Gene3D" id="3.40.710.10">
    <property type="entry name" value="DD-peptidase/beta-lactamase superfamily"/>
    <property type="match status" value="1"/>
</dbReference>